<reference evidence="3" key="1">
    <citation type="submission" date="2013-03" db="EMBL/GenBank/DDBJ databases">
        <title>The Genome Sequence of Anopheles epiroticus epiroticus2.</title>
        <authorList>
            <consortium name="The Broad Institute Genomics Platform"/>
            <person name="Neafsey D.E."/>
            <person name="Howell P."/>
            <person name="Walker B."/>
            <person name="Young S.K."/>
            <person name="Zeng Q."/>
            <person name="Gargeya S."/>
            <person name="Fitzgerald M."/>
            <person name="Haas B."/>
            <person name="Abouelleil A."/>
            <person name="Allen A.W."/>
            <person name="Alvarado L."/>
            <person name="Arachchi H.M."/>
            <person name="Berlin A.M."/>
            <person name="Chapman S.B."/>
            <person name="Gainer-Dewar J."/>
            <person name="Goldberg J."/>
            <person name="Griggs A."/>
            <person name="Gujja S."/>
            <person name="Hansen M."/>
            <person name="Howarth C."/>
            <person name="Imamovic A."/>
            <person name="Ireland A."/>
            <person name="Larimer J."/>
            <person name="McCowan C."/>
            <person name="Murphy C."/>
            <person name="Pearson M."/>
            <person name="Poon T.W."/>
            <person name="Priest M."/>
            <person name="Roberts A."/>
            <person name="Saif S."/>
            <person name="Shea T."/>
            <person name="Sisk P."/>
            <person name="Sykes S."/>
            <person name="Wortman J."/>
            <person name="Nusbaum C."/>
            <person name="Birren B."/>
        </authorList>
    </citation>
    <scope>NUCLEOTIDE SEQUENCE [LARGE SCALE GENOMIC DNA]</scope>
    <source>
        <strain evidence="3">Epiroticus2</strain>
    </source>
</reference>
<dbReference type="Proteomes" id="UP000075885">
    <property type="component" value="Unassembled WGS sequence"/>
</dbReference>
<proteinExistence type="predicted"/>
<keyword evidence="3" id="KW-1185">Reference proteome</keyword>
<keyword evidence="1" id="KW-0812">Transmembrane</keyword>
<keyword evidence="1" id="KW-0472">Membrane</keyword>
<dbReference type="VEuPathDB" id="VectorBase:AEPI009126"/>
<sequence length="180" mass="20096">MILVAQLSVERPVSGDAQEKSSEHILVAVYRDLNLSARTVHVAARRNLLCDADPKRFGCGSSVAFTVIKVPARVYLAGNRYRRHIIIGRRVHYLDARYLGILDIAIVIAAITRVAAIVVLTEATHCLIRRIASALLFMLQQHRHNIVRIFPTTARHHISCRTAAVGARRTYATAGRWRLG</sequence>
<accession>A0A182PQ96</accession>
<organism evidence="2 3">
    <name type="scientific">Anopheles epiroticus</name>
    <dbReference type="NCBI Taxonomy" id="199890"/>
    <lineage>
        <taxon>Eukaryota</taxon>
        <taxon>Metazoa</taxon>
        <taxon>Ecdysozoa</taxon>
        <taxon>Arthropoda</taxon>
        <taxon>Hexapoda</taxon>
        <taxon>Insecta</taxon>
        <taxon>Pterygota</taxon>
        <taxon>Neoptera</taxon>
        <taxon>Endopterygota</taxon>
        <taxon>Diptera</taxon>
        <taxon>Nematocera</taxon>
        <taxon>Culicoidea</taxon>
        <taxon>Culicidae</taxon>
        <taxon>Anophelinae</taxon>
        <taxon>Anopheles</taxon>
    </lineage>
</organism>
<evidence type="ECO:0000313" key="3">
    <source>
        <dbReference type="Proteomes" id="UP000075885"/>
    </source>
</evidence>
<name>A0A182PQ96_9DIPT</name>
<dbReference type="EnsemblMetazoa" id="AEPI009126-RA">
    <property type="protein sequence ID" value="AEPI009126-PA"/>
    <property type="gene ID" value="AEPI009126"/>
</dbReference>
<evidence type="ECO:0000313" key="2">
    <source>
        <dbReference type="EnsemblMetazoa" id="AEPI009126-PA"/>
    </source>
</evidence>
<feature type="transmembrane region" description="Helical" evidence="1">
    <location>
        <begin position="98"/>
        <end position="120"/>
    </location>
</feature>
<reference evidence="2" key="2">
    <citation type="submission" date="2020-05" db="UniProtKB">
        <authorList>
            <consortium name="EnsemblMetazoa"/>
        </authorList>
    </citation>
    <scope>IDENTIFICATION</scope>
    <source>
        <strain evidence="2">Epiroticus2</strain>
    </source>
</reference>
<protein>
    <submittedName>
        <fullName evidence="2">Uncharacterized protein</fullName>
    </submittedName>
</protein>
<keyword evidence="1" id="KW-1133">Transmembrane helix</keyword>
<dbReference type="AlphaFoldDB" id="A0A182PQ96"/>
<evidence type="ECO:0000256" key="1">
    <source>
        <dbReference type="SAM" id="Phobius"/>
    </source>
</evidence>